<dbReference type="InterPro" id="IPR045755">
    <property type="entry name" value="FtsL-like"/>
</dbReference>
<protein>
    <recommendedName>
        <fullName evidence="4">Cell division protein FtsL</fullName>
    </recommendedName>
</protein>
<evidence type="ECO:0008006" key="4">
    <source>
        <dbReference type="Google" id="ProtNLM"/>
    </source>
</evidence>
<keyword evidence="1" id="KW-0812">Transmembrane</keyword>
<proteinExistence type="predicted"/>
<dbReference type="Proteomes" id="UP000886744">
    <property type="component" value="Unassembled WGS sequence"/>
</dbReference>
<dbReference type="AlphaFoldDB" id="A0A9D1E1K2"/>
<dbReference type="Pfam" id="PF19579">
    <property type="entry name" value="FtsL_2"/>
    <property type="match status" value="1"/>
</dbReference>
<evidence type="ECO:0000256" key="1">
    <source>
        <dbReference type="SAM" id="Phobius"/>
    </source>
</evidence>
<feature type="transmembrane region" description="Helical" evidence="1">
    <location>
        <begin position="26"/>
        <end position="44"/>
    </location>
</feature>
<evidence type="ECO:0000313" key="2">
    <source>
        <dbReference type="EMBL" id="HIR62749.1"/>
    </source>
</evidence>
<evidence type="ECO:0000313" key="3">
    <source>
        <dbReference type="Proteomes" id="UP000886744"/>
    </source>
</evidence>
<reference evidence="2" key="1">
    <citation type="submission" date="2020-10" db="EMBL/GenBank/DDBJ databases">
        <authorList>
            <person name="Gilroy R."/>
        </authorList>
    </citation>
    <scope>NUCLEOTIDE SEQUENCE</scope>
    <source>
        <strain evidence="2">ChiHjej13B12-12457</strain>
    </source>
</reference>
<organism evidence="2 3">
    <name type="scientific">Candidatus Coprenecus avistercoris</name>
    <dbReference type="NCBI Taxonomy" id="2840730"/>
    <lineage>
        <taxon>Bacteria</taxon>
        <taxon>Pseudomonadati</taxon>
        <taxon>Bacteroidota</taxon>
        <taxon>Bacteroidia</taxon>
        <taxon>Bacteroidales</taxon>
        <taxon>Rikenellaceae</taxon>
        <taxon>Rikenellaceae incertae sedis</taxon>
        <taxon>Candidatus Coprenecus</taxon>
    </lineage>
</organism>
<keyword evidence="1" id="KW-1133">Transmembrane helix</keyword>
<dbReference type="EMBL" id="DVHI01000057">
    <property type="protein sequence ID" value="HIR62749.1"/>
    <property type="molecule type" value="Genomic_DNA"/>
</dbReference>
<accession>A0A9D1E1K2</accession>
<sequence>MKKHIIENILGGQILAKGSFIRHWRFILYIFALVILYISIHFGIRNTMQRMIQNEETLRNLRSEYMGKYTRLLYTGKRGEIEQLLKDNSLNLTDPRTPPVRVKLEED</sequence>
<reference evidence="2" key="2">
    <citation type="journal article" date="2021" name="PeerJ">
        <title>Extensive microbial diversity within the chicken gut microbiome revealed by metagenomics and culture.</title>
        <authorList>
            <person name="Gilroy R."/>
            <person name="Ravi A."/>
            <person name="Getino M."/>
            <person name="Pursley I."/>
            <person name="Horton D.L."/>
            <person name="Alikhan N.F."/>
            <person name="Baker D."/>
            <person name="Gharbi K."/>
            <person name="Hall N."/>
            <person name="Watson M."/>
            <person name="Adriaenssens E.M."/>
            <person name="Foster-Nyarko E."/>
            <person name="Jarju S."/>
            <person name="Secka A."/>
            <person name="Antonio M."/>
            <person name="Oren A."/>
            <person name="Chaudhuri R.R."/>
            <person name="La Ragione R."/>
            <person name="Hildebrand F."/>
            <person name="Pallen M.J."/>
        </authorList>
    </citation>
    <scope>NUCLEOTIDE SEQUENCE</scope>
    <source>
        <strain evidence="2">ChiHjej13B12-12457</strain>
    </source>
</reference>
<keyword evidence="1" id="KW-0472">Membrane</keyword>
<gene>
    <name evidence="2" type="ORF">IAC94_04415</name>
</gene>
<name>A0A9D1E1K2_9BACT</name>
<comment type="caution">
    <text evidence="2">The sequence shown here is derived from an EMBL/GenBank/DDBJ whole genome shotgun (WGS) entry which is preliminary data.</text>
</comment>